<dbReference type="EMBL" id="CP003923">
    <property type="protein sequence ID" value="AIC95180.1"/>
    <property type="molecule type" value="Genomic_DNA"/>
</dbReference>
<name>A0A060LZI3_9BACI</name>
<evidence type="ECO:0000313" key="3">
    <source>
        <dbReference type="Proteomes" id="UP000027142"/>
    </source>
</evidence>
<accession>A0A060LZI3</accession>
<keyword evidence="1" id="KW-0472">Membrane</keyword>
<dbReference type="HOGENOM" id="CLU_2749426_0_0_9"/>
<keyword evidence="3" id="KW-1185">Reference proteome</keyword>
<dbReference type="eggNOG" id="ENOG5030D7J">
    <property type="taxonomic scope" value="Bacteria"/>
</dbReference>
<dbReference type="RefSeq" id="WP_038481637.1">
    <property type="nucleotide sequence ID" value="NZ_CP003923.1"/>
</dbReference>
<dbReference type="Proteomes" id="UP000027142">
    <property type="component" value="Chromosome"/>
</dbReference>
<dbReference type="KEGG" id="ble:BleG1_2613"/>
<organism evidence="2 3">
    <name type="scientific">Shouchella lehensis G1</name>
    <dbReference type="NCBI Taxonomy" id="1246626"/>
    <lineage>
        <taxon>Bacteria</taxon>
        <taxon>Bacillati</taxon>
        <taxon>Bacillota</taxon>
        <taxon>Bacilli</taxon>
        <taxon>Bacillales</taxon>
        <taxon>Bacillaceae</taxon>
        <taxon>Shouchella</taxon>
    </lineage>
</organism>
<dbReference type="AlphaFoldDB" id="A0A060LZI3"/>
<evidence type="ECO:0000313" key="2">
    <source>
        <dbReference type="EMBL" id="AIC95180.1"/>
    </source>
</evidence>
<keyword evidence="1" id="KW-0812">Transmembrane</keyword>
<protein>
    <submittedName>
        <fullName evidence="2">Uncharacterized protein</fullName>
    </submittedName>
</protein>
<evidence type="ECO:0000256" key="1">
    <source>
        <dbReference type="SAM" id="Phobius"/>
    </source>
</evidence>
<reference evidence="2 3" key="1">
    <citation type="journal article" date="2014" name="Gene">
        <title>A comparative genomic analysis of the alkalitolerant soil bacterium Bacillus lehensis G1.</title>
        <authorList>
            <person name="Noor Y.M."/>
            <person name="Samsulrizal N.H."/>
            <person name="Jema'on N.A."/>
            <person name="Low K.O."/>
            <person name="Ramli A.N."/>
            <person name="Alias N.I."/>
            <person name="Damis S.I."/>
            <person name="Fuzi S.F."/>
            <person name="Isa M.N."/>
            <person name="Murad A.M."/>
            <person name="Raih M.F."/>
            <person name="Bakar F.D."/>
            <person name="Najimudin N."/>
            <person name="Mahadi N.M."/>
            <person name="Illias R.M."/>
        </authorList>
    </citation>
    <scope>NUCLEOTIDE SEQUENCE [LARGE SCALE GENOMIC DNA]</scope>
    <source>
        <strain evidence="2 3">G1</strain>
    </source>
</reference>
<keyword evidence="1" id="KW-1133">Transmembrane helix</keyword>
<gene>
    <name evidence="2" type="ORF">BleG1_2613</name>
</gene>
<sequence length="70" mass="7936">MTKRFQGFPPPCPPPGPPKKCGRFKFICIQCLPPILVFQLIRTLLLPTAVDLFLLTLIIVFFICLFFGIV</sequence>
<feature type="transmembrane region" description="Helical" evidence="1">
    <location>
        <begin position="52"/>
        <end position="69"/>
    </location>
</feature>
<proteinExistence type="predicted"/>